<keyword evidence="1" id="KW-0732">Signal</keyword>
<evidence type="ECO:0000256" key="1">
    <source>
        <dbReference type="SAM" id="SignalP"/>
    </source>
</evidence>
<dbReference type="Gene3D" id="2.40.70.10">
    <property type="entry name" value="Acid Proteases"/>
    <property type="match status" value="1"/>
</dbReference>
<gene>
    <name evidence="3" type="ORF">WG929_19300</name>
</gene>
<evidence type="ECO:0000313" key="3">
    <source>
        <dbReference type="EMBL" id="MFK4754556.1"/>
    </source>
</evidence>
<feature type="chain" id="PRO_5046756306" evidence="1">
    <location>
        <begin position="21"/>
        <end position="255"/>
    </location>
</feature>
<dbReference type="SUPFAM" id="SSF50630">
    <property type="entry name" value="Acid proteases"/>
    <property type="match status" value="1"/>
</dbReference>
<dbReference type="InterPro" id="IPR008503">
    <property type="entry name" value="Asp_endopeptidase"/>
</dbReference>
<evidence type="ECO:0000259" key="2">
    <source>
        <dbReference type="Pfam" id="PF05618"/>
    </source>
</evidence>
<dbReference type="Proteomes" id="UP001620597">
    <property type="component" value="Unassembled WGS sequence"/>
</dbReference>
<dbReference type="RefSeq" id="WP_416207399.1">
    <property type="nucleotide sequence ID" value="NZ_JBBKTX010000034.1"/>
</dbReference>
<dbReference type="EMBL" id="JBBKTX010000034">
    <property type="protein sequence ID" value="MFK4754556.1"/>
    <property type="molecule type" value="Genomic_DNA"/>
</dbReference>
<protein>
    <submittedName>
        <fullName evidence="3">ATP-dependent zinc protease</fullName>
    </submittedName>
</protein>
<feature type="signal peptide" evidence="1">
    <location>
        <begin position="1"/>
        <end position="20"/>
    </location>
</feature>
<proteinExistence type="predicted"/>
<dbReference type="PANTHER" id="PTHR38037:SF2">
    <property type="entry name" value="ATP-DEPENDENT ZINC PROTEASE DOMAIN-CONTAINING PROTEIN-RELATED"/>
    <property type="match status" value="1"/>
</dbReference>
<dbReference type="InterPro" id="IPR021109">
    <property type="entry name" value="Peptidase_aspartic_dom_sf"/>
</dbReference>
<dbReference type="GO" id="GO:0006508">
    <property type="term" value="P:proteolysis"/>
    <property type="evidence" value="ECO:0007669"/>
    <property type="project" value="UniProtKB-KW"/>
</dbReference>
<keyword evidence="3" id="KW-0645">Protease</keyword>
<accession>A0ABW8NNI6</accession>
<dbReference type="GO" id="GO:0008233">
    <property type="term" value="F:peptidase activity"/>
    <property type="evidence" value="ECO:0007669"/>
    <property type="project" value="UniProtKB-KW"/>
</dbReference>
<evidence type="ECO:0000313" key="4">
    <source>
        <dbReference type="Proteomes" id="UP001620597"/>
    </source>
</evidence>
<dbReference type="PANTHER" id="PTHR38037">
    <property type="entry name" value="ZN_PROTEASE DOMAIN-CONTAINING PROTEIN"/>
    <property type="match status" value="1"/>
</dbReference>
<name>A0ABW8NNI6_9GAMM</name>
<organism evidence="3 4">
    <name type="scientific">Oceanobacter antarcticus</name>
    <dbReference type="NCBI Taxonomy" id="3133425"/>
    <lineage>
        <taxon>Bacteria</taxon>
        <taxon>Pseudomonadati</taxon>
        <taxon>Pseudomonadota</taxon>
        <taxon>Gammaproteobacteria</taxon>
        <taxon>Oceanospirillales</taxon>
        <taxon>Oceanospirillaceae</taxon>
        <taxon>Oceanobacter</taxon>
    </lineage>
</organism>
<feature type="domain" description="Retropepsin-like aspartic endopeptidase" evidence="2">
    <location>
        <begin position="106"/>
        <end position="238"/>
    </location>
</feature>
<comment type="caution">
    <text evidence="3">The sequence shown here is derived from an EMBL/GenBank/DDBJ whole genome shotgun (WGS) entry which is preliminary data.</text>
</comment>
<sequence>MSSGAWQVALMLMVAGGLSACSHWPGAEHRAVTLEGIEAVVVRHRPDIQLSCPDIEAVLANQQEQTVQMVALQQQLQQLADINPDPGQPSCPAADAVAEPVADKLVVGASEWIYLVPPGHHYRARVDSGAATSSLSARNITRFERNGQRWVRFLLQHDDEAEPLEIEARLVRNVLIRQASTNEIDRRPVVALTVHLGQQLQQQAEFSLADRSQMTYPILLGRAFLRDVTLIDVGKKFLLGKYQPDAQAPAVSDDE</sequence>
<keyword evidence="3" id="KW-0378">Hydrolase</keyword>
<keyword evidence="4" id="KW-1185">Reference proteome</keyword>
<reference evidence="3 4" key="1">
    <citation type="submission" date="2024-03" db="EMBL/GenBank/DDBJ databases">
        <title>High-quality draft genome sequence of Oceanobacter sp. wDCs-4.</title>
        <authorList>
            <person name="Dong C."/>
        </authorList>
    </citation>
    <scope>NUCLEOTIDE SEQUENCE [LARGE SCALE GENOMIC DNA]</scope>
    <source>
        <strain evidence="4">wDCs-4</strain>
    </source>
</reference>
<dbReference type="Pfam" id="PF05618">
    <property type="entry name" value="Zn_protease"/>
    <property type="match status" value="1"/>
</dbReference>